<keyword evidence="1" id="KW-0472">Membrane</keyword>
<name>A0A4Z0GRV8_9BACL</name>
<sequence>MMPDFEKEMERFSKAFDHTPESEHSEQAITLGIERARSKAKRNRRMLQVATVAAAVILLFFSSVKISPAFAAYVAKLPGLNQIVFLINGDRGLKDAVNHHALQQLNLSETKGRTTFTINSMIADQNQMILFYTIRNPGKNGIFAMSKIDVKNTSGESVMGHAGLDSDAPTKKNSVVHQRLTISFKNNKLTDPLYLSIRRNAVSWRFTIPFDIKKFERMKKSYPIHQTAVLQGQKINFESMTIYPTRIAIRVKYDPNNTKKITALDDLRIVDGNGHQWKPIVNGLESSEINSNEQILYFQSNYFSEPKSLYLMMTHARAIDKNMRNVVVDPVKKKLMKKPKDGWLTLKSIQTVKDRMDETRKDQIVTLSLRWPKRDANIGYQIFASTFTDQTGKTFTLRGMGTAMIGDTRNDLQLIIADRKYKGPLTFKIIDYPSRIYGNVRIKIK</sequence>
<dbReference type="Pfam" id="PF18705">
    <property type="entry name" value="DUF5643"/>
    <property type="match status" value="1"/>
</dbReference>
<dbReference type="Gene3D" id="2.60.40.1630">
    <property type="entry name" value="bacillus anthracis domain"/>
    <property type="match status" value="1"/>
</dbReference>
<protein>
    <submittedName>
        <fullName evidence="4">DUF4179 domain-containing protein</fullName>
    </submittedName>
</protein>
<dbReference type="InterPro" id="IPR040680">
    <property type="entry name" value="DUF5643"/>
</dbReference>
<evidence type="ECO:0000259" key="3">
    <source>
        <dbReference type="Pfam" id="PF18705"/>
    </source>
</evidence>
<evidence type="ECO:0000313" key="4">
    <source>
        <dbReference type="EMBL" id="TGA98921.1"/>
    </source>
</evidence>
<organism evidence="4 5">
    <name type="scientific">Sporolactobacillus shoreae</name>
    <dbReference type="NCBI Taxonomy" id="1465501"/>
    <lineage>
        <taxon>Bacteria</taxon>
        <taxon>Bacillati</taxon>
        <taxon>Bacillota</taxon>
        <taxon>Bacilli</taxon>
        <taxon>Bacillales</taxon>
        <taxon>Sporolactobacillaceae</taxon>
        <taxon>Sporolactobacillus</taxon>
    </lineage>
</organism>
<dbReference type="AlphaFoldDB" id="A0A4Z0GRV8"/>
<dbReference type="Pfam" id="PF13786">
    <property type="entry name" value="DUF4179"/>
    <property type="match status" value="1"/>
</dbReference>
<keyword evidence="1" id="KW-0812">Transmembrane</keyword>
<gene>
    <name evidence="4" type="ORF">E4665_06230</name>
</gene>
<comment type="caution">
    <text evidence="4">The sequence shown here is derived from an EMBL/GenBank/DDBJ whole genome shotgun (WGS) entry which is preliminary data.</text>
</comment>
<keyword evidence="1" id="KW-1133">Transmembrane helix</keyword>
<feature type="domain" description="DUF5643" evidence="3">
    <location>
        <begin position="219"/>
        <end position="330"/>
    </location>
</feature>
<evidence type="ECO:0000313" key="5">
    <source>
        <dbReference type="Proteomes" id="UP000298347"/>
    </source>
</evidence>
<dbReference type="OrthoDB" id="2725974at2"/>
<evidence type="ECO:0000256" key="1">
    <source>
        <dbReference type="SAM" id="Phobius"/>
    </source>
</evidence>
<evidence type="ECO:0000259" key="2">
    <source>
        <dbReference type="Pfam" id="PF13786"/>
    </source>
</evidence>
<keyword evidence="5" id="KW-1185">Reference proteome</keyword>
<reference evidence="4 5" key="1">
    <citation type="journal article" date="2015" name="Int. J. Syst. Evol. Microbiol.">
        <title>Sporolactobacillus shoreae sp. nov. and Sporolactobacillus spathodeae sp. nov., two spore-forming lactic acid bacteria isolated from tree barks in Thailand.</title>
        <authorList>
            <person name="Thamacharoensuk T."/>
            <person name="Kitahara M."/>
            <person name="Ohkuma M."/>
            <person name="Thongchul N."/>
            <person name="Tanasupawat S."/>
        </authorList>
    </citation>
    <scope>NUCLEOTIDE SEQUENCE [LARGE SCALE GENOMIC DNA]</scope>
    <source>
        <strain evidence="4 5">BK92</strain>
    </source>
</reference>
<feature type="transmembrane region" description="Helical" evidence="1">
    <location>
        <begin position="46"/>
        <end position="64"/>
    </location>
</feature>
<dbReference type="InterPro" id="IPR025436">
    <property type="entry name" value="DUF4179"/>
</dbReference>
<dbReference type="Proteomes" id="UP000298347">
    <property type="component" value="Unassembled WGS sequence"/>
</dbReference>
<proteinExistence type="predicted"/>
<feature type="domain" description="DUF4179" evidence="2">
    <location>
        <begin position="41"/>
        <end position="135"/>
    </location>
</feature>
<accession>A0A4Z0GRV8</accession>
<dbReference type="EMBL" id="SRJD01000005">
    <property type="protein sequence ID" value="TGA98921.1"/>
    <property type="molecule type" value="Genomic_DNA"/>
</dbReference>